<dbReference type="InterPro" id="IPR011009">
    <property type="entry name" value="Kinase-like_dom_sf"/>
</dbReference>
<feature type="compositionally biased region" description="Basic and acidic residues" evidence="2">
    <location>
        <begin position="158"/>
        <end position="176"/>
    </location>
</feature>
<dbReference type="RefSeq" id="XP_002506149.1">
    <property type="nucleotide sequence ID" value="XM_002506103.1"/>
</dbReference>
<dbReference type="PANTHER" id="PTHR10566">
    <property type="entry name" value="CHAPERONE-ACTIVITY OF BC1 COMPLEX CABC1 -RELATED"/>
    <property type="match status" value="1"/>
</dbReference>
<gene>
    <name evidence="4" type="ORF">MICPUN_64035</name>
</gene>
<keyword evidence="5" id="KW-1185">Reference proteome</keyword>
<feature type="domain" description="Protein kinase" evidence="3">
    <location>
        <begin position="314"/>
        <end position="647"/>
    </location>
</feature>
<comment type="similarity">
    <text evidence="1">Belongs to the protein kinase superfamily. ADCK protein kinase family.</text>
</comment>
<dbReference type="InterPro" id="IPR050154">
    <property type="entry name" value="UbiB_kinase"/>
</dbReference>
<feature type="region of interest" description="Disordered" evidence="2">
    <location>
        <begin position="763"/>
        <end position="794"/>
    </location>
</feature>
<dbReference type="AlphaFoldDB" id="C1EGY2"/>
<dbReference type="KEGG" id="mis:MICPUN_64035"/>
<dbReference type="InterPro" id="IPR000719">
    <property type="entry name" value="Prot_kinase_dom"/>
</dbReference>
<accession>C1EGY2</accession>
<dbReference type="GeneID" id="8248878"/>
<sequence length="794" mass="87435">MRSRLEQGARGSCLHLTHGVGSTATARIDPDASHLGHIAAHASTMTVTGVTAGMRVSLARPVHRGVDRRLGRTSDHRGRSARASVKPLHPPPHARVDFRRRVATRGAVETAVSEPETSTSSSAAADDAPVEPKPAAPANGLEDGFVVVSAGDGTVLRRPKDPRAKREKVRDERSETEAWEQLDMEQNFCVLKRRYDPEAIRKEALETPVALARRGAVVVSKFAALFSRKESLMKLDAEDGGTRYATELKNTLTSLGPLFVKLGQNLANRPDLVEEEVMEELTKLQDRVPPFPSAEAFKIMEEDLGRPVAEVFKVITPEPVAAASIGQVYKATLMDGTEVAVKILRPGTRPQVILDLWILRTAAERIFDDWCRENIGCTATLLVDEFAEKLLEELDFVQEANNLRDFKRNFADDPSVHIPGVYGHLSSPRVLVMDWQEGTRCTAEGAFEDDAALRIFLQNGVESGLRQLLDFGLFHGDPHPGNVLALPSGDIAYVDFGNVAEISRNNQENIIDAVVHVMNGDYEGLAECLENLGFLQEGTDVKPIAEGLAQAWSGEMLGEMAATGNFSFRGLTREFNKLLYLYPIRVPERFSLVIRALLTQENICLTLDPNFNFLEAAFPYVARRLLTDPDPNLRMRLLRVVIVKGRFEWERLAELVKMAEIGAQGGVSLPVSTMVELATDGAKMLATDGVMRTMLMDGLKAVPMREHVAQASKMALLVWQLTIGRAWSTSSLGRWLRARRVGLVYRLKLMFATTTSSDIRTRAKIPKNRGVGGSWDESSPVLPGNEDWNGVAAA</sequence>
<dbReference type="eggNOG" id="KOG1235">
    <property type="taxonomic scope" value="Eukaryota"/>
</dbReference>
<dbReference type="GO" id="GO:0005524">
    <property type="term" value="F:ATP binding"/>
    <property type="evidence" value="ECO:0007669"/>
    <property type="project" value="InterPro"/>
</dbReference>
<dbReference type="OrthoDB" id="427480at2759"/>
<proteinExistence type="inferred from homology"/>
<protein>
    <recommendedName>
        <fullName evidence="3">Protein kinase domain-containing protein</fullName>
    </recommendedName>
</protein>
<organism evidence="4 5">
    <name type="scientific">Micromonas commoda (strain RCC299 / NOUM17 / CCMP2709)</name>
    <name type="common">Picoplanktonic green alga</name>
    <dbReference type="NCBI Taxonomy" id="296587"/>
    <lineage>
        <taxon>Eukaryota</taxon>
        <taxon>Viridiplantae</taxon>
        <taxon>Chlorophyta</taxon>
        <taxon>Mamiellophyceae</taxon>
        <taxon>Mamiellales</taxon>
        <taxon>Mamiellaceae</taxon>
        <taxon>Micromonas</taxon>
    </lineage>
</organism>
<dbReference type="InterPro" id="IPR004147">
    <property type="entry name" value="ABC1_dom"/>
</dbReference>
<dbReference type="STRING" id="296587.C1EGY2"/>
<dbReference type="SUPFAM" id="SSF56112">
    <property type="entry name" value="Protein kinase-like (PK-like)"/>
    <property type="match status" value="1"/>
</dbReference>
<feature type="compositionally biased region" description="Low complexity" evidence="2">
    <location>
        <begin position="108"/>
        <end position="127"/>
    </location>
</feature>
<name>C1EGY2_MICCC</name>
<evidence type="ECO:0000256" key="2">
    <source>
        <dbReference type="SAM" id="MobiDB-lite"/>
    </source>
</evidence>
<evidence type="ECO:0000313" key="4">
    <source>
        <dbReference type="EMBL" id="ACO67407.1"/>
    </source>
</evidence>
<dbReference type="PROSITE" id="PS50011">
    <property type="entry name" value="PROTEIN_KINASE_DOM"/>
    <property type="match status" value="1"/>
</dbReference>
<feature type="compositionally biased region" description="Basic and acidic residues" evidence="2">
    <location>
        <begin position="64"/>
        <end position="78"/>
    </location>
</feature>
<feature type="region of interest" description="Disordered" evidence="2">
    <location>
        <begin position="64"/>
        <end position="176"/>
    </location>
</feature>
<dbReference type="PANTHER" id="PTHR10566:SF53">
    <property type="entry name" value="PROTEIN ACTIVITY OF BC1 COMPLEX KINASE 1, CHLOROPLASTIC"/>
    <property type="match status" value="1"/>
</dbReference>
<dbReference type="InParanoid" id="C1EGY2"/>
<reference evidence="4 5" key="1">
    <citation type="journal article" date="2009" name="Science">
        <title>Green evolution and dynamic adaptations revealed by genomes of the marine picoeukaryotes Micromonas.</title>
        <authorList>
            <person name="Worden A.Z."/>
            <person name="Lee J.H."/>
            <person name="Mock T."/>
            <person name="Rouze P."/>
            <person name="Simmons M.P."/>
            <person name="Aerts A.L."/>
            <person name="Allen A.E."/>
            <person name="Cuvelier M.L."/>
            <person name="Derelle E."/>
            <person name="Everett M.V."/>
            <person name="Foulon E."/>
            <person name="Grimwood J."/>
            <person name="Gundlach H."/>
            <person name="Henrissat B."/>
            <person name="Napoli C."/>
            <person name="McDonald S.M."/>
            <person name="Parker M.S."/>
            <person name="Rombauts S."/>
            <person name="Salamov A."/>
            <person name="Von Dassow P."/>
            <person name="Badger J.H."/>
            <person name="Coutinho P.M."/>
            <person name="Demir E."/>
            <person name="Dubchak I."/>
            <person name="Gentemann C."/>
            <person name="Eikrem W."/>
            <person name="Gready J.E."/>
            <person name="John U."/>
            <person name="Lanier W."/>
            <person name="Lindquist E.A."/>
            <person name="Lucas S."/>
            <person name="Mayer K.F."/>
            <person name="Moreau H."/>
            <person name="Not F."/>
            <person name="Otillar R."/>
            <person name="Panaud O."/>
            <person name="Pangilinan J."/>
            <person name="Paulsen I."/>
            <person name="Piegu B."/>
            <person name="Poliakov A."/>
            <person name="Robbens S."/>
            <person name="Schmutz J."/>
            <person name="Toulza E."/>
            <person name="Wyss T."/>
            <person name="Zelensky A."/>
            <person name="Zhou K."/>
            <person name="Armbrust E.V."/>
            <person name="Bhattacharya D."/>
            <person name="Goodenough U.W."/>
            <person name="Van de Peer Y."/>
            <person name="Grigoriev I.V."/>
        </authorList>
    </citation>
    <scope>NUCLEOTIDE SEQUENCE [LARGE SCALE GENOMIC DNA]</scope>
    <source>
        <strain evidence="5">RCC299 / NOUM17</strain>
    </source>
</reference>
<dbReference type="CDD" id="cd05121">
    <property type="entry name" value="ABC1_ADCK3-like"/>
    <property type="match status" value="1"/>
</dbReference>
<evidence type="ECO:0000259" key="3">
    <source>
        <dbReference type="PROSITE" id="PS50011"/>
    </source>
</evidence>
<dbReference type="GO" id="GO:0004672">
    <property type="term" value="F:protein kinase activity"/>
    <property type="evidence" value="ECO:0007669"/>
    <property type="project" value="InterPro"/>
</dbReference>
<dbReference type="Proteomes" id="UP000002009">
    <property type="component" value="Chromosome 14"/>
</dbReference>
<dbReference type="EMBL" id="CP001332">
    <property type="protein sequence ID" value="ACO67407.1"/>
    <property type="molecule type" value="Genomic_DNA"/>
</dbReference>
<dbReference type="Pfam" id="PF03109">
    <property type="entry name" value="ABC1"/>
    <property type="match status" value="1"/>
</dbReference>
<evidence type="ECO:0000256" key="1">
    <source>
        <dbReference type="ARBA" id="ARBA00009670"/>
    </source>
</evidence>
<evidence type="ECO:0000313" key="5">
    <source>
        <dbReference type="Proteomes" id="UP000002009"/>
    </source>
</evidence>